<name>A0A9N7U9U2_PLEPL</name>
<dbReference type="GO" id="GO:0016702">
    <property type="term" value="F:oxidoreductase activity, acting on single donors with incorporation of molecular oxygen, incorporation of two atoms of oxygen"/>
    <property type="evidence" value="ECO:0007669"/>
    <property type="project" value="InterPro"/>
</dbReference>
<evidence type="ECO:0000313" key="5">
    <source>
        <dbReference type="Proteomes" id="UP001153269"/>
    </source>
</evidence>
<dbReference type="SUPFAM" id="SSF51182">
    <property type="entry name" value="RmlC-like cupins"/>
    <property type="match status" value="1"/>
</dbReference>
<keyword evidence="2" id="KW-0560">Oxidoreductase</keyword>
<keyword evidence="3" id="KW-0408">Iron</keyword>
<dbReference type="InterPro" id="IPR012864">
    <property type="entry name" value="PCO/ADO"/>
</dbReference>
<keyword evidence="1" id="KW-0479">Metal-binding</keyword>
<dbReference type="Proteomes" id="UP001153269">
    <property type="component" value="Unassembled WGS sequence"/>
</dbReference>
<reference evidence="4" key="1">
    <citation type="submission" date="2020-03" db="EMBL/GenBank/DDBJ databases">
        <authorList>
            <person name="Weist P."/>
        </authorList>
    </citation>
    <scope>NUCLEOTIDE SEQUENCE</scope>
</reference>
<accession>A0A9N7U9U2</accession>
<organism evidence="4 5">
    <name type="scientific">Pleuronectes platessa</name>
    <name type="common">European plaice</name>
    <dbReference type="NCBI Taxonomy" id="8262"/>
    <lineage>
        <taxon>Eukaryota</taxon>
        <taxon>Metazoa</taxon>
        <taxon>Chordata</taxon>
        <taxon>Craniata</taxon>
        <taxon>Vertebrata</taxon>
        <taxon>Euteleostomi</taxon>
        <taxon>Actinopterygii</taxon>
        <taxon>Neopterygii</taxon>
        <taxon>Teleostei</taxon>
        <taxon>Neoteleostei</taxon>
        <taxon>Acanthomorphata</taxon>
        <taxon>Carangaria</taxon>
        <taxon>Pleuronectiformes</taxon>
        <taxon>Pleuronectoidei</taxon>
        <taxon>Pleuronectidae</taxon>
        <taxon>Pleuronectes</taxon>
    </lineage>
</organism>
<gene>
    <name evidence="4" type="ORF">PLEPLA_LOCUS14680</name>
</gene>
<dbReference type="AlphaFoldDB" id="A0A9N7U9U2"/>
<evidence type="ECO:0000256" key="1">
    <source>
        <dbReference type="ARBA" id="ARBA00022723"/>
    </source>
</evidence>
<sequence length="198" mass="22010">MAVALGEDRIVALLSEGDLVTIEAKYHRNCYTGFKRRYNAICKRNTATEDFEVTAENKLLQFVQEEIAGGRNIFALQDLTDMMTERLEQSGIQKTVNRTRLKKTVLKHFPDLTVEKGPKSSPEQENCREILSSELISPVTGKSLPGKASRAAGLQSPPVTYMHICGTEVFSMGVFLLRPGTSVPLHDHPDMNGNLRSC</sequence>
<dbReference type="Pfam" id="PF07847">
    <property type="entry name" value="PCO_ADO"/>
    <property type="match status" value="1"/>
</dbReference>
<dbReference type="InterPro" id="IPR011051">
    <property type="entry name" value="RmlC_Cupin_sf"/>
</dbReference>
<dbReference type="PANTHER" id="PTHR47018">
    <property type="entry name" value="CXC DOMAIN-CONTAINING PROTEIN-RELATED"/>
    <property type="match status" value="1"/>
</dbReference>
<dbReference type="EMBL" id="CADEAL010000912">
    <property type="protein sequence ID" value="CAB1426742.1"/>
    <property type="molecule type" value="Genomic_DNA"/>
</dbReference>
<proteinExistence type="predicted"/>
<evidence type="ECO:0000313" key="4">
    <source>
        <dbReference type="EMBL" id="CAB1426742.1"/>
    </source>
</evidence>
<evidence type="ECO:0000256" key="3">
    <source>
        <dbReference type="ARBA" id="ARBA00023004"/>
    </source>
</evidence>
<dbReference type="GO" id="GO:0046872">
    <property type="term" value="F:metal ion binding"/>
    <property type="evidence" value="ECO:0007669"/>
    <property type="project" value="UniProtKB-KW"/>
</dbReference>
<protein>
    <submittedName>
        <fullName evidence="4">Uncharacterized protein</fullName>
    </submittedName>
</protein>
<evidence type="ECO:0000256" key="2">
    <source>
        <dbReference type="ARBA" id="ARBA00023002"/>
    </source>
</evidence>
<comment type="caution">
    <text evidence="4">The sequence shown here is derived from an EMBL/GenBank/DDBJ whole genome shotgun (WGS) entry which is preliminary data.</text>
</comment>
<keyword evidence="5" id="KW-1185">Reference proteome</keyword>